<comment type="caution">
    <text evidence="6">The sequence shown here is derived from an EMBL/GenBank/DDBJ whole genome shotgun (WGS) entry which is preliminary data.</text>
</comment>
<dbReference type="InterPro" id="IPR006913">
    <property type="entry name" value="CENP-V/GFA"/>
</dbReference>
<evidence type="ECO:0000256" key="4">
    <source>
        <dbReference type="ARBA" id="ARBA00023239"/>
    </source>
</evidence>
<protein>
    <recommendedName>
        <fullName evidence="5">CENP-V/GFA domain-containing protein</fullName>
    </recommendedName>
</protein>
<feature type="domain" description="CENP-V/GFA" evidence="5">
    <location>
        <begin position="4"/>
        <end position="122"/>
    </location>
</feature>
<comment type="similarity">
    <text evidence="1">Belongs to the Gfa family.</text>
</comment>
<dbReference type="PROSITE" id="PS51891">
    <property type="entry name" value="CENP_V_GFA"/>
    <property type="match status" value="1"/>
</dbReference>
<dbReference type="Proteomes" id="UP000286801">
    <property type="component" value="Unassembled WGS sequence"/>
</dbReference>
<reference evidence="6 7" key="1">
    <citation type="submission" date="2018-06" db="EMBL/GenBank/DDBJ databases">
        <title>Combined omics and stable isotope probing to characterize newly discovered Mariana Back-Arc vent microbial communities.</title>
        <authorList>
            <person name="Trembath-Reichert E."/>
            <person name="Huber J.A."/>
        </authorList>
    </citation>
    <scope>NUCLEOTIDE SEQUENCE [LARGE SCALE GENOMIC DNA]</scope>
    <source>
        <strain evidence="6">MAG 63_1</strain>
    </source>
</reference>
<evidence type="ECO:0000256" key="3">
    <source>
        <dbReference type="ARBA" id="ARBA00022833"/>
    </source>
</evidence>
<keyword evidence="4" id="KW-0456">Lyase</keyword>
<dbReference type="PANTHER" id="PTHR33337">
    <property type="entry name" value="GFA DOMAIN-CONTAINING PROTEIN"/>
    <property type="match status" value="1"/>
</dbReference>
<evidence type="ECO:0000313" key="7">
    <source>
        <dbReference type="Proteomes" id="UP000286801"/>
    </source>
</evidence>
<dbReference type="GO" id="GO:0046872">
    <property type="term" value="F:metal ion binding"/>
    <property type="evidence" value="ECO:0007669"/>
    <property type="project" value="UniProtKB-KW"/>
</dbReference>
<evidence type="ECO:0000259" key="5">
    <source>
        <dbReference type="PROSITE" id="PS51891"/>
    </source>
</evidence>
<evidence type="ECO:0000256" key="1">
    <source>
        <dbReference type="ARBA" id="ARBA00005495"/>
    </source>
</evidence>
<dbReference type="EMBL" id="QNZL01000098">
    <property type="protein sequence ID" value="RTZ80250.1"/>
    <property type="molecule type" value="Genomic_DNA"/>
</dbReference>
<proteinExistence type="inferred from homology"/>
<dbReference type="GO" id="GO:0016846">
    <property type="term" value="F:carbon-sulfur lyase activity"/>
    <property type="evidence" value="ECO:0007669"/>
    <property type="project" value="InterPro"/>
</dbReference>
<name>A0A432GA05_9DELT</name>
<gene>
    <name evidence="6" type="ORF">DSY97_03790</name>
</gene>
<evidence type="ECO:0000256" key="2">
    <source>
        <dbReference type="ARBA" id="ARBA00022723"/>
    </source>
</evidence>
<dbReference type="PANTHER" id="PTHR33337:SF40">
    <property type="entry name" value="CENP-V_GFA DOMAIN-CONTAINING PROTEIN-RELATED"/>
    <property type="match status" value="1"/>
</dbReference>
<sequence>MEKHTGKCLCGEVTYEVSGEPVSQGNCHCIDCRKNTGAGFATILFFKEEQVVQLSGKTSSFQYNADSGNSKIKYFCQRCGSFVFGTNSGREGIKTIYVGTLDDASFVTPQFNVYTSRALPYVKIDESLNNFEKGRQ</sequence>
<keyword evidence="3" id="KW-0862">Zinc</keyword>
<dbReference type="Pfam" id="PF04828">
    <property type="entry name" value="GFA"/>
    <property type="match status" value="1"/>
</dbReference>
<dbReference type="InterPro" id="IPR011057">
    <property type="entry name" value="Mss4-like_sf"/>
</dbReference>
<organism evidence="6 7">
    <name type="scientific">SAR324 cluster bacterium</name>
    <dbReference type="NCBI Taxonomy" id="2024889"/>
    <lineage>
        <taxon>Bacteria</taxon>
        <taxon>Deltaproteobacteria</taxon>
        <taxon>SAR324 cluster</taxon>
    </lineage>
</organism>
<evidence type="ECO:0000313" key="6">
    <source>
        <dbReference type="EMBL" id="RTZ80250.1"/>
    </source>
</evidence>
<accession>A0A432GA05</accession>
<dbReference type="AlphaFoldDB" id="A0A432GA05"/>
<keyword evidence="2" id="KW-0479">Metal-binding</keyword>
<dbReference type="SUPFAM" id="SSF51316">
    <property type="entry name" value="Mss4-like"/>
    <property type="match status" value="1"/>
</dbReference>
<dbReference type="Gene3D" id="3.90.1590.10">
    <property type="entry name" value="glutathione-dependent formaldehyde- activating enzyme (gfa)"/>
    <property type="match status" value="1"/>
</dbReference>